<dbReference type="Pfam" id="PF08900">
    <property type="entry name" value="AcaB"/>
    <property type="match status" value="1"/>
</dbReference>
<dbReference type="Proteomes" id="UP000787472">
    <property type="component" value="Unassembled WGS sequence"/>
</dbReference>
<dbReference type="InterPro" id="IPR014996">
    <property type="entry name" value="AcaB"/>
</dbReference>
<protein>
    <submittedName>
        <fullName evidence="2">TIGR03761 family integrating conjugative element protein</fullName>
    </submittedName>
</protein>
<reference evidence="2" key="1">
    <citation type="submission" date="2020-03" db="EMBL/GenBank/DDBJ databases">
        <authorList>
            <person name="Guo F."/>
        </authorList>
    </citation>
    <scope>NUCLEOTIDE SEQUENCE</scope>
    <source>
        <strain evidence="2">JCM 30134</strain>
    </source>
</reference>
<dbReference type="EMBL" id="JAAONZ010000014">
    <property type="protein sequence ID" value="NHO67077.1"/>
    <property type="molecule type" value="Genomic_DNA"/>
</dbReference>
<sequence length="245" mass="27193">MSSDTDIDFDTIPPSAHLARPGGLQGDVWLTLQTYQAQALIRGRRAEEGKPVIVGLLGFAERLRTLWQAARMDDPYADWWLLKVEEGIAGSRAQLCRLQQLLEALIASAEGLEVSIAHSERPQRVSLQFANPYAFRAAQLLADYDQVVCTAMTLRHVGMTIPDALLDQLKGSGRWVRRVLALPQGYQSLGISRKDVAQGTPSVNRARERMGEVPMEVLQGDRLPSLRPTKFPQSGEQDHDPLVET</sequence>
<proteinExistence type="predicted"/>
<accession>A0A9E5MMR3</accession>
<dbReference type="AlphaFoldDB" id="A0A9E5MMR3"/>
<evidence type="ECO:0000313" key="2">
    <source>
        <dbReference type="EMBL" id="NHO67077.1"/>
    </source>
</evidence>
<feature type="compositionally biased region" description="Basic and acidic residues" evidence="1">
    <location>
        <begin position="236"/>
        <end position="245"/>
    </location>
</feature>
<dbReference type="NCBIfam" id="TIGR03761">
    <property type="entry name" value="ICE_PFL4669"/>
    <property type="match status" value="1"/>
</dbReference>
<evidence type="ECO:0000313" key="3">
    <source>
        <dbReference type="Proteomes" id="UP000787472"/>
    </source>
</evidence>
<gene>
    <name evidence="2" type="ORF">G8770_16135</name>
</gene>
<dbReference type="RefSeq" id="WP_167189100.1">
    <property type="nucleotide sequence ID" value="NZ_JAAONZ010000014.1"/>
</dbReference>
<name>A0A9E5MMR3_9GAMM</name>
<evidence type="ECO:0000256" key="1">
    <source>
        <dbReference type="SAM" id="MobiDB-lite"/>
    </source>
</evidence>
<keyword evidence="3" id="KW-1185">Reference proteome</keyword>
<organism evidence="2 3">
    <name type="scientific">Pseudomaricurvus hydrocarbonicus</name>
    <dbReference type="NCBI Taxonomy" id="1470433"/>
    <lineage>
        <taxon>Bacteria</taxon>
        <taxon>Pseudomonadati</taxon>
        <taxon>Pseudomonadota</taxon>
        <taxon>Gammaproteobacteria</taxon>
        <taxon>Cellvibrionales</taxon>
        <taxon>Cellvibrionaceae</taxon>
        <taxon>Pseudomaricurvus</taxon>
    </lineage>
</organism>
<comment type="caution">
    <text evidence="2">The sequence shown here is derived from an EMBL/GenBank/DDBJ whole genome shotgun (WGS) entry which is preliminary data.</text>
</comment>
<feature type="region of interest" description="Disordered" evidence="1">
    <location>
        <begin position="218"/>
        <end position="245"/>
    </location>
</feature>